<reference evidence="2 3" key="1">
    <citation type="submission" date="2017-04" db="EMBL/GenBank/DDBJ databases">
        <authorList>
            <person name="Afonso C.L."/>
            <person name="Miller P.J."/>
            <person name="Scott M.A."/>
            <person name="Spackman E."/>
            <person name="Goraichik I."/>
            <person name="Dimitrov K.M."/>
            <person name="Suarez D.L."/>
            <person name="Swayne D.E."/>
        </authorList>
    </citation>
    <scope>NUCLEOTIDE SEQUENCE [LARGE SCALE GENOMIC DNA]</scope>
    <source>
        <strain evidence="2 3">11</strain>
    </source>
</reference>
<dbReference type="RefSeq" id="WP_085492804.1">
    <property type="nucleotide sequence ID" value="NZ_FXAZ01000001.1"/>
</dbReference>
<dbReference type="EMBL" id="FXAZ01000001">
    <property type="protein sequence ID" value="SMG15428.1"/>
    <property type="molecule type" value="Genomic_DNA"/>
</dbReference>
<organism evidence="2 3">
    <name type="scientific">Paenibacillus aquistagni</name>
    <dbReference type="NCBI Taxonomy" id="1852522"/>
    <lineage>
        <taxon>Bacteria</taxon>
        <taxon>Bacillati</taxon>
        <taxon>Bacillota</taxon>
        <taxon>Bacilli</taxon>
        <taxon>Bacillales</taxon>
        <taxon>Paenibacillaceae</taxon>
        <taxon>Paenibacillus</taxon>
    </lineage>
</organism>
<keyword evidence="3" id="KW-1185">Reference proteome</keyword>
<evidence type="ECO:0000313" key="3">
    <source>
        <dbReference type="Proteomes" id="UP000193834"/>
    </source>
</evidence>
<dbReference type="AlphaFoldDB" id="A0A1X7IKF5"/>
<gene>
    <name evidence="2" type="ORF">SAMN06295960_0550</name>
</gene>
<name>A0A1X7IKF5_9BACL</name>
<keyword evidence="1" id="KW-0472">Membrane</keyword>
<evidence type="ECO:0000313" key="2">
    <source>
        <dbReference type="EMBL" id="SMG15428.1"/>
    </source>
</evidence>
<proteinExistence type="predicted"/>
<dbReference type="Proteomes" id="UP000193834">
    <property type="component" value="Unassembled WGS sequence"/>
</dbReference>
<feature type="transmembrane region" description="Helical" evidence="1">
    <location>
        <begin position="79"/>
        <end position="98"/>
    </location>
</feature>
<keyword evidence="1" id="KW-0812">Transmembrane</keyword>
<keyword evidence="1" id="KW-1133">Transmembrane helix</keyword>
<protein>
    <submittedName>
        <fullName evidence="2">Uncharacterized protein</fullName>
    </submittedName>
</protein>
<accession>A0A1X7IKF5</accession>
<sequence length="99" mass="11156">MNVQPSSNIVYQADPNSVQQLKQARDNSYQAAQRAMNRQVRITTIDGQTIDGTIVGVDHRCLHISVPQSQPDARAYNPYYYNNVILPLVLFELLVIALL</sequence>
<evidence type="ECO:0000256" key="1">
    <source>
        <dbReference type="SAM" id="Phobius"/>
    </source>
</evidence>